<dbReference type="InterPro" id="IPR027974">
    <property type="entry name" value="DUF4470"/>
</dbReference>
<dbReference type="OrthoDB" id="5282002at2759"/>
<evidence type="ECO:0000313" key="2">
    <source>
        <dbReference type="EMBL" id="KAH6605282.1"/>
    </source>
</evidence>
<dbReference type="AlphaFoldDB" id="A0A9P8QMM9"/>
<comment type="caution">
    <text evidence="2">The sequence shown here is derived from an EMBL/GenBank/DDBJ whole genome shotgun (WGS) entry which is preliminary data.</text>
</comment>
<protein>
    <recommendedName>
        <fullName evidence="1">DUF4470 domain-containing protein</fullName>
    </recommendedName>
</protein>
<sequence>HRTDCKGPLARESWQPAWAREDRKPAFVRDDLGLPFGPNKYLWGNVPALDILRLGSNEGDDYDGDLSLLFAASGDLRNVVMTIARLPSSYKRSIKIAMNDRDLDIVARNAILLLIALVVENVDEAVDHMIHIWYSAFVRKSDAHLLERQIRPLVHDVCEKIKDKPPTSLLEKTWTFKGRSLRVALCKSSWDKFLSHLDVPVGLTTEQAHRVRTASTLAESRRDYLERRLYAHSPAHRVAFHQFRVDGLLLPFGSPRDDFREPNPTFFQGAGIWPMNDNADPLHGWSSEEVAETSSGAAAADMYGKLFYYLRALLGAFLARLSDTNISFRLLQADVLDLPDRLAGETFSRIEVSNIADAGYLGIHRTLAPMVPLLQTPLVNKHATLITLFMNAIIETMTEKDKKPNGQAVRRLLQYLPQRRVPISAYDPDELKLSFAIGKVLTYNHVLDRYLNGLRFRECGDLVGAAMKEEHTIVEKWPYRLKLRPGQPGAQEEFDRLMTGSVSGKEFYVEWSRVRQGVI</sequence>
<feature type="non-terminal residue" evidence="2">
    <location>
        <position position="1"/>
    </location>
</feature>
<name>A0A9P8QMM9_9HYPO</name>
<proteinExistence type="predicted"/>
<dbReference type="EMBL" id="JAIWOZ010000005">
    <property type="protein sequence ID" value="KAH6605282.1"/>
    <property type="molecule type" value="Genomic_DNA"/>
</dbReference>
<evidence type="ECO:0000259" key="1">
    <source>
        <dbReference type="Pfam" id="PF14737"/>
    </source>
</evidence>
<accession>A0A9P8QMM9</accession>
<feature type="domain" description="DUF4470" evidence="1">
    <location>
        <begin position="42"/>
        <end position="138"/>
    </location>
</feature>
<reference evidence="2" key="1">
    <citation type="submission" date="2021-08" db="EMBL/GenBank/DDBJ databases">
        <title>Chromosome-Level Trichoderma cornu-damae using Hi-C Data.</title>
        <authorList>
            <person name="Kim C.S."/>
        </authorList>
    </citation>
    <scope>NUCLEOTIDE SEQUENCE</scope>
    <source>
        <strain evidence="2">KA19-0412C</strain>
    </source>
</reference>
<gene>
    <name evidence="2" type="ORF">Trco_006989</name>
</gene>
<organism evidence="2 3">
    <name type="scientific">Trichoderma cornu-damae</name>
    <dbReference type="NCBI Taxonomy" id="654480"/>
    <lineage>
        <taxon>Eukaryota</taxon>
        <taxon>Fungi</taxon>
        <taxon>Dikarya</taxon>
        <taxon>Ascomycota</taxon>
        <taxon>Pezizomycotina</taxon>
        <taxon>Sordariomycetes</taxon>
        <taxon>Hypocreomycetidae</taxon>
        <taxon>Hypocreales</taxon>
        <taxon>Hypocreaceae</taxon>
        <taxon>Trichoderma</taxon>
    </lineage>
</organism>
<evidence type="ECO:0000313" key="3">
    <source>
        <dbReference type="Proteomes" id="UP000827724"/>
    </source>
</evidence>
<dbReference type="Proteomes" id="UP000827724">
    <property type="component" value="Unassembled WGS sequence"/>
</dbReference>
<keyword evidence="3" id="KW-1185">Reference proteome</keyword>
<dbReference type="Pfam" id="PF14737">
    <property type="entry name" value="DUF4470"/>
    <property type="match status" value="1"/>
</dbReference>